<keyword evidence="2" id="KW-1185">Reference proteome</keyword>
<gene>
    <name evidence="1" type="ORF">MSPICULIGERA_LOCUS19565</name>
</gene>
<dbReference type="Proteomes" id="UP001177023">
    <property type="component" value="Unassembled WGS sequence"/>
</dbReference>
<evidence type="ECO:0000313" key="2">
    <source>
        <dbReference type="Proteomes" id="UP001177023"/>
    </source>
</evidence>
<feature type="non-terminal residue" evidence="1">
    <location>
        <position position="149"/>
    </location>
</feature>
<reference evidence="1" key="1">
    <citation type="submission" date="2023-06" db="EMBL/GenBank/DDBJ databases">
        <authorList>
            <person name="Delattre M."/>
        </authorList>
    </citation>
    <scope>NUCLEOTIDE SEQUENCE</scope>
    <source>
        <strain evidence="1">AF72</strain>
    </source>
</reference>
<protein>
    <submittedName>
        <fullName evidence="1">Uncharacterized protein</fullName>
    </submittedName>
</protein>
<name>A0AA36G6R1_9BILA</name>
<proteinExistence type="predicted"/>
<organism evidence="1 2">
    <name type="scientific">Mesorhabditis spiculigera</name>
    <dbReference type="NCBI Taxonomy" id="96644"/>
    <lineage>
        <taxon>Eukaryota</taxon>
        <taxon>Metazoa</taxon>
        <taxon>Ecdysozoa</taxon>
        <taxon>Nematoda</taxon>
        <taxon>Chromadorea</taxon>
        <taxon>Rhabditida</taxon>
        <taxon>Rhabditina</taxon>
        <taxon>Rhabditomorpha</taxon>
        <taxon>Rhabditoidea</taxon>
        <taxon>Rhabditidae</taxon>
        <taxon>Mesorhabditinae</taxon>
        <taxon>Mesorhabditis</taxon>
    </lineage>
</organism>
<dbReference type="EMBL" id="CATQJA010002663">
    <property type="protein sequence ID" value="CAJ0581404.1"/>
    <property type="molecule type" value="Genomic_DNA"/>
</dbReference>
<accession>A0AA36G6R1</accession>
<comment type="caution">
    <text evidence="1">The sequence shown here is derived from an EMBL/GenBank/DDBJ whole genome shotgun (WGS) entry which is preliminary data.</text>
</comment>
<sequence>MLHIPQIALHHMFWGFAEWEPAMDALLALLEALLVQCPPAGGMTRLLYYSLDFIGMPSLHDMAVVFRLPERLLTYLERPDIRSRGDVQIFSHGRLKFSCHDTQENRWKQARFLVTIAQNYGNRRGQLYAEQRHRAEPNFNEYTLEWSNY</sequence>
<evidence type="ECO:0000313" key="1">
    <source>
        <dbReference type="EMBL" id="CAJ0581404.1"/>
    </source>
</evidence>
<dbReference type="AlphaFoldDB" id="A0AA36G6R1"/>